<comment type="caution">
    <text evidence="1">The sequence shown here is derived from an EMBL/GenBank/DDBJ whole genome shotgun (WGS) entry which is preliminary data.</text>
</comment>
<dbReference type="Proteomes" id="UP001597218">
    <property type="component" value="Unassembled WGS sequence"/>
</dbReference>
<dbReference type="RefSeq" id="WP_381540059.1">
    <property type="nucleotide sequence ID" value="NZ_JBHUGI010000037.1"/>
</dbReference>
<name>A0ABW4SKS5_9BACL</name>
<sequence>MKKFEIKSLSHHPNSIEFTWHDIGGMYHVYRDRELLYEGTVAEFKDGDFNHARMYTYSIEQVENDKVVRVIALQTSAYAEQRNIENPLQFLVMSTIVTKTKIVLSWEEISEVDEYNVYRNNEFMVAVKTNHFTDYRFSLDESYVYTILSKRLLAKSEETLSKSKSVVAGIFGALNPVSNKEEATTEEFRVTKLIGKPNALLIPVLEKQRRTNINRWKFRYTTFIKEKWIKNPNILAMDHYFKGDNRDFDSEAERFRTRVDIELAYDKPKTPLTFTKEIGQTVSYNRAKRFRQKAVASYDGIKLVRLDHEEEEVGFLLTHSVGNPLVTAPEIDYEVRAVMQRNGTFDITGFHDQAPHHEIYMSRGSEKNWMPIHLAESKGLAWMSEITAWQYWRHSNFE</sequence>
<accession>A0ABW4SKS5</accession>
<proteinExistence type="predicted"/>
<protein>
    <submittedName>
        <fullName evidence="1">DUF3238 domain-containing protein</fullName>
    </submittedName>
</protein>
<reference evidence="2" key="1">
    <citation type="journal article" date="2019" name="Int. J. Syst. Evol. Microbiol.">
        <title>The Global Catalogue of Microorganisms (GCM) 10K type strain sequencing project: providing services to taxonomists for standard genome sequencing and annotation.</title>
        <authorList>
            <consortium name="The Broad Institute Genomics Platform"/>
            <consortium name="The Broad Institute Genome Sequencing Center for Infectious Disease"/>
            <person name="Wu L."/>
            <person name="Ma J."/>
        </authorList>
    </citation>
    <scope>NUCLEOTIDE SEQUENCE [LARGE SCALE GENOMIC DNA]</scope>
    <source>
        <strain evidence="2">CGMCC 4.7177</strain>
    </source>
</reference>
<keyword evidence="2" id="KW-1185">Reference proteome</keyword>
<dbReference type="InterPro" id="IPR013783">
    <property type="entry name" value="Ig-like_fold"/>
</dbReference>
<evidence type="ECO:0000313" key="2">
    <source>
        <dbReference type="Proteomes" id="UP001597218"/>
    </source>
</evidence>
<evidence type="ECO:0000313" key="1">
    <source>
        <dbReference type="EMBL" id="MFD1929691.1"/>
    </source>
</evidence>
<dbReference type="EMBL" id="JBHUGI010000037">
    <property type="protein sequence ID" value="MFD1929691.1"/>
    <property type="molecule type" value="Genomic_DNA"/>
</dbReference>
<gene>
    <name evidence="1" type="ORF">ACFSFY_16750</name>
</gene>
<dbReference type="InterPro" id="IPR021631">
    <property type="entry name" value="DUF3238"/>
</dbReference>
<dbReference type="Gene3D" id="2.60.40.10">
    <property type="entry name" value="Immunoglobulins"/>
    <property type="match status" value="1"/>
</dbReference>
<organism evidence="1 2">
    <name type="scientific">Sporosarcina siberiensis</name>
    <dbReference type="NCBI Taxonomy" id="1365606"/>
    <lineage>
        <taxon>Bacteria</taxon>
        <taxon>Bacillati</taxon>
        <taxon>Bacillota</taxon>
        <taxon>Bacilli</taxon>
        <taxon>Bacillales</taxon>
        <taxon>Caryophanaceae</taxon>
        <taxon>Sporosarcina</taxon>
    </lineage>
</organism>
<dbReference type="Pfam" id="PF11579">
    <property type="entry name" value="DUF3238"/>
    <property type="match status" value="1"/>
</dbReference>